<dbReference type="AlphaFoldDB" id="A0ABD0MWM0"/>
<sequence length="120" mass="13146">MADQGAQEAMVEQTVRKGMAGQGVQEAMTDACAEDERGALEDLGKCRRKRGNMLIGYPCGGYWLVVSGSNHMLLDGRRIRILHSNKQLGITSLIKDIINKIHYGSAAIVRSQNSAQIIIF</sequence>
<gene>
    <name evidence="1" type="ORF">M9458_051008</name>
</gene>
<protein>
    <submittedName>
        <fullName evidence="1">Uncharacterized protein</fullName>
    </submittedName>
</protein>
<organism evidence="1 2">
    <name type="scientific">Cirrhinus mrigala</name>
    <name type="common">Mrigala</name>
    <dbReference type="NCBI Taxonomy" id="683832"/>
    <lineage>
        <taxon>Eukaryota</taxon>
        <taxon>Metazoa</taxon>
        <taxon>Chordata</taxon>
        <taxon>Craniata</taxon>
        <taxon>Vertebrata</taxon>
        <taxon>Euteleostomi</taxon>
        <taxon>Actinopterygii</taxon>
        <taxon>Neopterygii</taxon>
        <taxon>Teleostei</taxon>
        <taxon>Ostariophysi</taxon>
        <taxon>Cypriniformes</taxon>
        <taxon>Cyprinidae</taxon>
        <taxon>Labeoninae</taxon>
        <taxon>Labeonini</taxon>
        <taxon>Cirrhinus</taxon>
    </lineage>
</organism>
<keyword evidence="2" id="KW-1185">Reference proteome</keyword>
<proteinExistence type="predicted"/>
<name>A0ABD0MWM0_CIRMR</name>
<dbReference type="EMBL" id="JAMKFB020000083">
    <property type="protein sequence ID" value="KAL0153643.1"/>
    <property type="molecule type" value="Genomic_DNA"/>
</dbReference>
<evidence type="ECO:0000313" key="1">
    <source>
        <dbReference type="EMBL" id="KAL0153643.1"/>
    </source>
</evidence>
<dbReference type="Proteomes" id="UP001529510">
    <property type="component" value="Unassembled WGS sequence"/>
</dbReference>
<accession>A0ABD0MWM0</accession>
<comment type="caution">
    <text evidence="1">The sequence shown here is derived from an EMBL/GenBank/DDBJ whole genome shotgun (WGS) entry which is preliminary data.</text>
</comment>
<reference evidence="1 2" key="1">
    <citation type="submission" date="2024-05" db="EMBL/GenBank/DDBJ databases">
        <title>Genome sequencing and assembly of Indian major carp, Cirrhinus mrigala (Hamilton, 1822).</title>
        <authorList>
            <person name="Mohindra V."/>
            <person name="Chowdhury L.M."/>
            <person name="Lal K."/>
            <person name="Jena J.K."/>
        </authorList>
    </citation>
    <scope>NUCLEOTIDE SEQUENCE [LARGE SCALE GENOMIC DNA]</scope>
    <source>
        <strain evidence="1">CM1030</strain>
        <tissue evidence="1">Blood</tissue>
    </source>
</reference>
<evidence type="ECO:0000313" key="2">
    <source>
        <dbReference type="Proteomes" id="UP001529510"/>
    </source>
</evidence>